<dbReference type="GO" id="GO:0016491">
    <property type="term" value="F:oxidoreductase activity"/>
    <property type="evidence" value="ECO:0007669"/>
    <property type="project" value="UniProtKB-KW"/>
</dbReference>
<evidence type="ECO:0000313" key="6">
    <source>
        <dbReference type="Proteomes" id="UP000604046"/>
    </source>
</evidence>
<dbReference type="SUPFAM" id="SSF51735">
    <property type="entry name" value="NAD(P)-binding Rossmann-fold domains"/>
    <property type="match status" value="1"/>
</dbReference>
<evidence type="ECO:0000256" key="2">
    <source>
        <dbReference type="ARBA" id="ARBA00022857"/>
    </source>
</evidence>
<comment type="similarity">
    <text evidence="1">Belongs to the short-chain dehydrogenases/reductases (SDR) family.</text>
</comment>
<dbReference type="InterPro" id="IPR036291">
    <property type="entry name" value="NAD(P)-bd_dom_sf"/>
</dbReference>
<accession>A0A812IGS5</accession>
<dbReference type="Pfam" id="PF13561">
    <property type="entry name" value="adh_short_C2"/>
    <property type="match status" value="1"/>
</dbReference>
<dbReference type="EMBL" id="CAJNDS010000269">
    <property type="protein sequence ID" value="CAE7035992.1"/>
    <property type="molecule type" value="Genomic_DNA"/>
</dbReference>
<keyword evidence="3" id="KW-0560">Oxidoreductase</keyword>
<dbReference type="Proteomes" id="UP000604046">
    <property type="component" value="Unassembled WGS sequence"/>
</dbReference>
<dbReference type="PANTHER" id="PTHR43490">
    <property type="entry name" value="(+)-NEOMENTHOL DEHYDROGENASE"/>
    <property type="match status" value="1"/>
</dbReference>
<dbReference type="PRINTS" id="PR00080">
    <property type="entry name" value="SDRFAMILY"/>
</dbReference>
<gene>
    <name evidence="5" type="primary">SDR1</name>
    <name evidence="5" type="ORF">SNAT2548_LOCUS4357</name>
</gene>
<comment type="caution">
    <text evidence="5">The sequence shown here is derived from an EMBL/GenBank/DDBJ whole genome shotgun (WGS) entry which is preliminary data.</text>
</comment>
<organism evidence="5 6">
    <name type="scientific">Symbiodinium natans</name>
    <dbReference type="NCBI Taxonomy" id="878477"/>
    <lineage>
        <taxon>Eukaryota</taxon>
        <taxon>Sar</taxon>
        <taxon>Alveolata</taxon>
        <taxon>Dinophyceae</taxon>
        <taxon>Suessiales</taxon>
        <taxon>Symbiodiniaceae</taxon>
        <taxon>Symbiodinium</taxon>
    </lineage>
</organism>
<dbReference type="OrthoDB" id="10262319at2759"/>
<protein>
    <submittedName>
        <fullName evidence="5">SDR1 protein</fullName>
    </submittedName>
</protein>
<dbReference type="InterPro" id="IPR002347">
    <property type="entry name" value="SDR_fam"/>
</dbReference>
<keyword evidence="6" id="KW-1185">Reference proteome</keyword>
<keyword evidence="2" id="KW-0521">NADP</keyword>
<sequence>MPFALSLASCYGWAAALCRQLAADQGFHVLLGSRDAGADRVEMLPLDVSDDASVRAAAEEIKQRYGAESSLYGIVNNAGVGFDHSMQRTLDVNTYGAKRVCDAFLPMLQKDGRIANTASASGPNYVSRSSGEERQLLTDPGVTWEALDSFMREACENPRGRQPYGLSKACLISYTMLMARLHPDLKINAMTPGYILTDITRGMGATKPPEEGTKAAIYCLTGELEGNGRYYGSDALRSPIDRYRAPGDPPYQGP</sequence>
<dbReference type="PANTHER" id="PTHR43490:SF99">
    <property type="entry name" value="SHORT-CHAIN DEHYDROGENASE_REDUCTASE"/>
    <property type="match status" value="1"/>
</dbReference>
<evidence type="ECO:0000256" key="4">
    <source>
        <dbReference type="SAM" id="SignalP"/>
    </source>
</evidence>
<proteinExistence type="inferred from homology"/>
<evidence type="ECO:0000313" key="5">
    <source>
        <dbReference type="EMBL" id="CAE7035992.1"/>
    </source>
</evidence>
<evidence type="ECO:0000256" key="3">
    <source>
        <dbReference type="ARBA" id="ARBA00023002"/>
    </source>
</evidence>
<reference evidence="5" key="1">
    <citation type="submission" date="2021-02" db="EMBL/GenBank/DDBJ databases">
        <authorList>
            <person name="Dougan E. K."/>
            <person name="Rhodes N."/>
            <person name="Thang M."/>
            <person name="Chan C."/>
        </authorList>
    </citation>
    <scope>NUCLEOTIDE SEQUENCE</scope>
</reference>
<keyword evidence="4" id="KW-0732">Signal</keyword>
<evidence type="ECO:0000256" key="1">
    <source>
        <dbReference type="ARBA" id="ARBA00006484"/>
    </source>
</evidence>
<feature type="signal peptide" evidence="4">
    <location>
        <begin position="1"/>
        <end position="16"/>
    </location>
</feature>
<dbReference type="AlphaFoldDB" id="A0A812IGS5"/>
<name>A0A812IGS5_9DINO</name>
<dbReference type="PRINTS" id="PR00081">
    <property type="entry name" value="GDHRDH"/>
</dbReference>
<feature type="chain" id="PRO_5032627785" evidence="4">
    <location>
        <begin position="17"/>
        <end position="254"/>
    </location>
</feature>
<dbReference type="Gene3D" id="3.40.50.720">
    <property type="entry name" value="NAD(P)-binding Rossmann-like Domain"/>
    <property type="match status" value="1"/>
</dbReference>
<dbReference type="GO" id="GO:0016020">
    <property type="term" value="C:membrane"/>
    <property type="evidence" value="ECO:0007669"/>
    <property type="project" value="TreeGrafter"/>
</dbReference>